<feature type="transmembrane region" description="Helical" evidence="2">
    <location>
        <begin position="195"/>
        <end position="216"/>
    </location>
</feature>
<name>A0A9P7Z2T1_9HELO</name>
<dbReference type="Proteomes" id="UP000887226">
    <property type="component" value="Unassembled WGS sequence"/>
</dbReference>
<dbReference type="PROSITE" id="PS50924">
    <property type="entry name" value="MHYT"/>
    <property type="match status" value="1"/>
</dbReference>
<keyword evidence="2" id="KW-1133">Transmembrane helix</keyword>
<feature type="transmembrane region" description="Helical" evidence="2">
    <location>
        <begin position="133"/>
        <end position="153"/>
    </location>
</feature>
<dbReference type="InterPro" id="IPR005330">
    <property type="entry name" value="MHYT_dom"/>
</dbReference>
<dbReference type="AlphaFoldDB" id="A0A9P7Z2T1"/>
<proteinExistence type="predicted"/>
<reference evidence="4" key="1">
    <citation type="journal article" date="2021" name="IMA Fungus">
        <title>Genomic characterization of three marine fungi, including Emericellopsis atlantica sp. nov. with signatures of a generalist lifestyle and marine biomass degradation.</title>
        <authorList>
            <person name="Hagestad O.C."/>
            <person name="Hou L."/>
            <person name="Andersen J.H."/>
            <person name="Hansen E.H."/>
            <person name="Altermark B."/>
            <person name="Li C."/>
            <person name="Kuhnert E."/>
            <person name="Cox R.J."/>
            <person name="Crous P.W."/>
            <person name="Spatafora J.W."/>
            <person name="Lail K."/>
            <person name="Amirebrahimi M."/>
            <person name="Lipzen A."/>
            <person name="Pangilinan J."/>
            <person name="Andreopoulos W."/>
            <person name="Hayes R.D."/>
            <person name="Ng V."/>
            <person name="Grigoriev I.V."/>
            <person name="Jackson S.A."/>
            <person name="Sutton T.D.S."/>
            <person name="Dobson A.D.W."/>
            <person name="Rama T."/>
        </authorList>
    </citation>
    <scope>NUCLEOTIDE SEQUENCE</scope>
    <source>
        <strain evidence="4">TRa3180A</strain>
    </source>
</reference>
<feature type="transmembrane region" description="Helical" evidence="2">
    <location>
        <begin position="97"/>
        <end position="121"/>
    </location>
</feature>
<evidence type="ECO:0000256" key="1">
    <source>
        <dbReference type="SAM" id="MobiDB-lite"/>
    </source>
</evidence>
<dbReference type="PANTHER" id="PTHR35152">
    <property type="entry name" value="DOMAIN SIGNALLING PROTEIN, PUTATIVE (AFU_ORTHOLOGUE AFUA_5G11310)-RELATED"/>
    <property type="match status" value="1"/>
</dbReference>
<keyword evidence="2" id="KW-0472">Membrane</keyword>
<feature type="transmembrane region" description="Helical" evidence="2">
    <location>
        <begin position="236"/>
        <end position="259"/>
    </location>
</feature>
<dbReference type="PANTHER" id="PTHR35152:SF1">
    <property type="entry name" value="DOMAIN SIGNALLING PROTEIN, PUTATIVE (AFU_ORTHOLOGUE AFUA_5G11310)-RELATED"/>
    <property type="match status" value="1"/>
</dbReference>
<gene>
    <name evidence="4" type="ORF">BJ878DRAFT_73003</name>
</gene>
<organism evidence="4 5">
    <name type="scientific">Calycina marina</name>
    <dbReference type="NCBI Taxonomy" id="1763456"/>
    <lineage>
        <taxon>Eukaryota</taxon>
        <taxon>Fungi</taxon>
        <taxon>Dikarya</taxon>
        <taxon>Ascomycota</taxon>
        <taxon>Pezizomycotina</taxon>
        <taxon>Leotiomycetes</taxon>
        <taxon>Helotiales</taxon>
        <taxon>Pezizellaceae</taxon>
        <taxon>Calycina</taxon>
    </lineage>
</organism>
<protein>
    <recommendedName>
        <fullName evidence="3">MHYT domain-containing protein</fullName>
    </recommendedName>
</protein>
<dbReference type="OrthoDB" id="264015at2759"/>
<feature type="transmembrane region" description="Helical" evidence="2">
    <location>
        <begin position="165"/>
        <end position="183"/>
    </location>
</feature>
<dbReference type="Pfam" id="PF03707">
    <property type="entry name" value="MHYT"/>
    <property type="match status" value="1"/>
</dbReference>
<evidence type="ECO:0000256" key="2">
    <source>
        <dbReference type="SAM" id="Phobius"/>
    </source>
</evidence>
<comment type="caution">
    <text evidence="4">The sequence shown here is derived from an EMBL/GenBank/DDBJ whole genome shotgun (WGS) entry which is preliminary data.</text>
</comment>
<feature type="transmembrane region" description="Helical" evidence="2">
    <location>
        <begin position="56"/>
        <end position="77"/>
    </location>
</feature>
<feature type="region of interest" description="Disordered" evidence="1">
    <location>
        <begin position="685"/>
        <end position="709"/>
    </location>
</feature>
<evidence type="ECO:0000313" key="4">
    <source>
        <dbReference type="EMBL" id="KAG9244374.1"/>
    </source>
</evidence>
<keyword evidence="2" id="KW-0812">Transmembrane</keyword>
<evidence type="ECO:0000313" key="5">
    <source>
        <dbReference type="Proteomes" id="UP000887226"/>
    </source>
</evidence>
<dbReference type="EMBL" id="MU253910">
    <property type="protein sequence ID" value="KAG9244374.1"/>
    <property type="molecule type" value="Genomic_DNA"/>
</dbReference>
<evidence type="ECO:0000259" key="3">
    <source>
        <dbReference type="PROSITE" id="PS50924"/>
    </source>
</evidence>
<feature type="compositionally biased region" description="Polar residues" evidence="1">
    <location>
        <begin position="699"/>
        <end position="709"/>
    </location>
</feature>
<keyword evidence="5" id="KW-1185">Reference proteome</keyword>
<feature type="transmembrane region" description="Helical" evidence="2">
    <location>
        <begin position="27"/>
        <end position="44"/>
    </location>
</feature>
<accession>A0A9P7Z2T1</accession>
<feature type="domain" description="MHYT" evidence="3">
    <location>
        <begin position="24"/>
        <end position="222"/>
    </location>
</feature>
<sequence length="825" mass="92034">MSNHINFTGSVLHPEGTKYASKHHSPGFVILSFIVCFIGSWTRLELVHKKTAFHGWYNLVLLAGGSLSMGGMAVWAMEFIGNYAVVLGNGDHQHAAYSPGATILSALLPILFTGITFSFVFSEADFSYIRTGLGGLLGGLGFCASYFAGRINISNYNCNYDLPYVIGAILIAVITNTFGLATYSWSRSAWSADWYIRGFSSFVLAGAVSGQFWLVSSGTLYELKDDPKEPNSDMRTATVVSVVVISVIGCLAFLFVAVFRSTGLLQVKDRARQVVLATAVFDEDGKLMVNSDGVLPNCKITNSYHEQDANDIFDTSHSSFLWMLRTSHNWKSIKNIVPAMRKHLDISFEARSYFRNGQGTPVHNYHMTFRALFCTAAASLADDMHQPLEKLGVMFDDIVSTDQNAKQNRFMAEKRTSSVDLEKDTRELEPFGKGQLLFIIRQVDQREADRLRGAGYRFADTAQVIPGLGRTFRLRRSDLKDRFHDMFQYSMPSEVLDPGVHWGFFCVRARIGGSFEMATPISRRNLLPTMKLPNTILEGWQKEFLQNLEGETVATCLKIFHEVVTSETSSLKERLFATHLRTALAELRDEINDSFCLDARLLGAPIHAPCRGPEKDSPPSTATVYIFRIFAPLQNPAPGKKLRYAPIALFKAQQYTMPHDPAHAIFARRTYREFGSILDLQGRTGSDDIKTPPLHDANDTTPNFPETTGAPNLRYLKNLPIILGIGKHAPKAKRQTSLQMLRDDWKRLSNIMVVKEVMVDVISKDQLSRTNTAVEDFQILDLSDVSGGQAPGRMPRVNYMNETAQDKEAPDYIDDLLKLSVGLKA</sequence>